<comment type="domain">
    <text evidence="6">Has three domains with a flexible linker between the domains II and III and assumes an 'L' shape. Domain III is highly mobile and contacts RuvB.</text>
</comment>
<reference evidence="8 9" key="1">
    <citation type="submission" date="2015-11" db="EMBL/GenBank/DDBJ databases">
        <title>Genomic analysis of 38 Legionella species identifies large and diverse effector repertoires.</title>
        <authorList>
            <person name="Burstein D."/>
            <person name="Amaro F."/>
            <person name="Zusman T."/>
            <person name="Lifshitz Z."/>
            <person name="Cohen O."/>
            <person name="Gilbert J.A."/>
            <person name="Pupko T."/>
            <person name="Shuman H.A."/>
            <person name="Segal G."/>
        </authorList>
    </citation>
    <scope>NUCLEOTIDE SEQUENCE [LARGE SCALE GENOMIC DNA]</scope>
    <source>
        <strain evidence="8 9">SE-32A-C8</strain>
    </source>
</reference>
<evidence type="ECO:0000313" key="8">
    <source>
        <dbReference type="EMBL" id="KTC97529.1"/>
    </source>
</evidence>
<dbReference type="GO" id="GO:0005737">
    <property type="term" value="C:cytoplasm"/>
    <property type="evidence" value="ECO:0007669"/>
    <property type="project" value="UniProtKB-SubCell"/>
</dbReference>
<dbReference type="NCBIfam" id="TIGR00084">
    <property type="entry name" value="ruvA"/>
    <property type="match status" value="1"/>
</dbReference>
<dbReference type="GO" id="GO:0000400">
    <property type="term" value="F:four-way junction DNA binding"/>
    <property type="evidence" value="ECO:0007669"/>
    <property type="project" value="UniProtKB-UniRule"/>
</dbReference>
<dbReference type="SUPFAM" id="SSF50249">
    <property type="entry name" value="Nucleic acid-binding proteins"/>
    <property type="match status" value="1"/>
</dbReference>
<evidence type="ECO:0000259" key="7">
    <source>
        <dbReference type="SMART" id="SM00278"/>
    </source>
</evidence>
<dbReference type="InterPro" id="IPR012340">
    <property type="entry name" value="NA-bd_OB-fold"/>
</dbReference>
<comment type="similarity">
    <text evidence="6">Belongs to the RuvA family.</text>
</comment>
<keyword evidence="3 6" id="KW-0238">DNA-binding</keyword>
<dbReference type="Gene3D" id="1.10.8.10">
    <property type="entry name" value="DNA helicase RuvA subunit, C-terminal domain"/>
    <property type="match status" value="1"/>
</dbReference>
<keyword evidence="8" id="KW-0547">Nucleotide-binding</keyword>
<evidence type="ECO:0000256" key="6">
    <source>
        <dbReference type="HAMAP-Rule" id="MF_00031"/>
    </source>
</evidence>
<keyword evidence="9" id="KW-1185">Reference proteome</keyword>
<feature type="domain" description="Helix-hairpin-helix DNA-binding motif class 1" evidence="7">
    <location>
        <begin position="109"/>
        <end position="128"/>
    </location>
</feature>
<dbReference type="InterPro" id="IPR013849">
    <property type="entry name" value="DNA_helicase_Holl-junc_RuvA_I"/>
</dbReference>
<feature type="region of interest" description="Domain III" evidence="6">
    <location>
        <begin position="158"/>
        <end position="203"/>
    </location>
</feature>
<dbReference type="GO" id="GO:0006310">
    <property type="term" value="P:DNA recombination"/>
    <property type="evidence" value="ECO:0007669"/>
    <property type="project" value="UniProtKB-UniRule"/>
</dbReference>
<evidence type="ECO:0000256" key="5">
    <source>
        <dbReference type="ARBA" id="ARBA00023204"/>
    </source>
</evidence>
<dbReference type="InterPro" id="IPR036267">
    <property type="entry name" value="RuvA_C_sf"/>
</dbReference>
<keyword evidence="5 6" id="KW-0234">DNA repair</keyword>
<dbReference type="GO" id="GO:0009379">
    <property type="term" value="C:Holliday junction helicase complex"/>
    <property type="evidence" value="ECO:0007669"/>
    <property type="project" value="InterPro"/>
</dbReference>
<organism evidence="8 9">
    <name type="scientific">Legionella erythra</name>
    <dbReference type="NCBI Taxonomy" id="448"/>
    <lineage>
        <taxon>Bacteria</taxon>
        <taxon>Pseudomonadati</taxon>
        <taxon>Pseudomonadota</taxon>
        <taxon>Gammaproteobacteria</taxon>
        <taxon>Legionellales</taxon>
        <taxon>Legionellaceae</taxon>
        <taxon>Legionella</taxon>
    </lineage>
</organism>
<proteinExistence type="inferred from homology"/>
<keyword evidence="8" id="KW-0347">Helicase</keyword>
<dbReference type="Pfam" id="PF14520">
    <property type="entry name" value="HHH_5"/>
    <property type="match status" value="1"/>
</dbReference>
<dbReference type="PATRIC" id="fig|448.7.peg.1429"/>
<keyword evidence="4 6" id="KW-0233">DNA recombination</keyword>
<keyword evidence="1 6" id="KW-0963">Cytoplasm</keyword>
<name>A0A0W0TPP6_LEGER</name>
<evidence type="ECO:0000256" key="4">
    <source>
        <dbReference type="ARBA" id="ARBA00023172"/>
    </source>
</evidence>
<comment type="caution">
    <text evidence="8">The sequence shown here is derived from an EMBL/GenBank/DDBJ whole genome shotgun (WGS) entry which is preliminary data.</text>
</comment>
<feature type="domain" description="Helix-hairpin-helix DNA-binding motif class 1" evidence="7">
    <location>
        <begin position="74"/>
        <end position="93"/>
    </location>
</feature>
<dbReference type="InterPro" id="IPR000085">
    <property type="entry name" value="RuvA"/>
</dbReference>
<dbReference type="Gene3D" id="2.40.50.140">
    <property type="entry name" value="Nucleic acid-binding proteins"/>
    <property type="match status" value="1"/>
</dbReference>
<comment type="subcellular location">
    <subcellularLocation>
        <location evidence="6">Cytoplasm</location>
    </subcellularLocation>
</comment>
<dbReference type="InterPro" id="IPR011114">
    <property type="entry name" value="RuvA_C"/>
</dbReference>
<evidence type="ECO:0000256" key="2">
    <source>
        <dbReference type="ARBA" id="ARBA00022763"/>
    </source>
</evidence>
<comment type="subunit">
    <text evidence="6">Homotetramer. Forms an RuvA(8)-RuvB(12)-Holliday junction (HJ) complex. HJ DNA is sandwiched between 2 RuvA tetramers; dsDNA enters through RuvA and exits via RuvB. An RuvB hexamer assembles on each DNA strand where it exits the tetramer. Each RuvB hexamer is contacted by two RuvA subunits (via domain III) on 2 adjacent RuvB subunits; this complex drives branch migration. In the full resolvosome a probable DNA-RuvA(4)-RuvB(12)-RuvC(2) complex forms which resolves the HJ.</text>
</comment>
<dbReference type="SUPFAM" id="SSF46929">
    <property type="entry name" value="DNA helicase RuvA subunit, C-terminal domain"/>
    <property type="match status" value="1"/>
</dbReference>
<dbReference type="GO" id="GO:0009378">
    <property type="term" value="F:four-way junction helicase activity"/>
    <property type="evidence" value="ECO:0007669"/>
    <property type="project" value="InterPro"/>
</dbReference>
<keyword evidence="8" id="KW-0378">Hydrolase</keyword>
<evidence type="ECO:0000313" key="9">
    <source>
        <dbReference type="Proteomes" id="UP000054773"/>
    </source>
</evidence>
<dbReference type="Pfam" id="PF07499">
    <property type="entry name" value="RuvA_C"/>
    <property type="match status" value="1"/>
</dbReference>
<accession>A0A0W0TPP6</accession>
<dbReference type="InterPro" id="IPR010994">
    <property type="entry name" value="RuvA_2-like"/>
</dbReference>
<evidence type="ECO:0000256" key="3">
    <source>
        <dbReference type="ARBA" id="ARBA00023125"/>
    </source>
</evidence>
<dbReference type="OrthoDB" id="5293449at2"/>
<gene>
    <name evidence="6 8" type="primary">ruvA</name>
    <name evidence="8" type="ORF">Lery_1368</name>
</gene>
<dbReference type="SMART" id="SM00278">
    <property type="entry name" value="HhH1"/>
    <property type="match status" value="2"/>
</dbReference>
<dbReference type="AlphaFoldDB" id="A0A0W0TPP6"/>
<dbReference type="Pfam" id="PF01330">
    <property type="entry name" value="RuvA_N"/>
    <property type="match status" value="1"/>
</dbReference>
<keyword evidence="2 6" id="KW-0227">DNA damage</keyword>
<dbReference type="GO" id="GO:0006281">
    <property type="term" value="P:DNA repair"/>
    <property type="evidence" value="ECO:0007669"/>
    <property type="project" value="UniProtKB-UniRule"/>
</dbReference>
<evidence type="ECO:0000256" key="1">
    <source>
        <dbReference type="ARBA" id="ARBA00022490"/>
    </source>
</evidence>
<dbReference type="HAMAP" id="MF_00031">
    <property type="entry name" value="DNA_HJ_migration_RuvA"/>
    <property type="match status" value="1"/>
</dbReference>
<dbReference type="GO" id="GO:0005524">
    <property type="term" value="F:ATP binding"/>
    <property type="evidence" value="ECO:0007669"/>
    <property type="project" value="InterPro"/>
</dbReference>
<keyword evidence="8" id="KW-0067">ATP-binding</keyword>
<comment type="caution">
    <text evidence="6">Lacks conserved residue(s) required for the propagation of feature annotation.</text>
</comment>
<dbReference type="Proteomes" id="UP000054773">
    <property type="component" value="Unassembled WGS sequence"/>
</dbReference>
<dbReference type="SUPFAM" id="SSF47781">
    <property type="entry name" value="RuvA domain 2-like"/>
    <property type="match status" value="1"/>
</dbReference>
<dbReference type="Gene3D" id="1.10.150.20">
    <property type="entry name" value="5' to 3' exonuclease, C-terminal subdomain"/>
    <property type="match status" value="1"/>
</dbReference>
<dbReference type="EMBL" id="LNYA01000024">
    <property type="protein sequence ID" value="KTC97529.1"/>
    <property type="molecule type" value="Genomic_DNA"/>
</dbReference>
<comment type="function">
    <text evidence="6">The RuvA-RuvB-RuvC complex processes Holliday junction (HJ) DNA during genetic recombination and DNA repair, while the RuvA-RuvB complex plays an important role in the rescue of blocked DNA replication forks via replication fork reversal (RFR). RuvA specifically binds to HJ cruciform DNA, conferring on it an open structure. The RuvB hexamer acts as an ATP-dependent pump, pulling dsDNA into and through the RuvAB complex. HJ branch migration allows RuvC to scan DNA until it finds its consensus sequence, where it cleaves and resolves the cruciform DNA.</text>
</comment>
<dbReference type="InterPro" id="IPR003583">
    <property type="entry name" value="Hlx-hairpin-Hlx_DNA-bd_motif"/>
</dbReference>
<protein>
    <recommendedName>
        <fullName evidence="6">Holliday junction branch migration complex subunit RuvA</fullName>
    </recommendedName>
</protein>
<dbReference type="RefSeq" id="WP_058526526.1">
    <property type="nucleotide sequence ID" value="NZ_CAAAHY010000027.1"/>
</dbReference>
<dbReference type="CDD" id="cd14332">
    <property type="entry name" value="UBA_RuvA_C"/>
    <property type="match status" value="1"/>
</dbReference>
<dbReference type="STRING" id="448.Lery_1368"/>
<dbReference type="GO" id="GO:0048476">
    <property type="term" value="C:Holliday junction resolvase complex"/>
    <property type="evidence" value="ECO:0007669"/>
    <property type="project" value="UniProtKB-UniRule"/>
</dbReference>
<sequence>MIGWLQGKIVDKEHPGKMVLDVNGVGYDIETSLPTFFEVESRDGLLGLHIHTIVREDALLLYGFADKQERALFRALLKVNGIGPKVALSILSSITPSEFIQCVHQNNTLQLTNIPGIGKKTAERLVMEMKDNLNHLAQVESFHLFASKTTGGLHQDQQEAISALEALGYKAQDAMKVIKKIDDGTKTCEQLIRQALQLLAVRA</sequence>